<dbReference type="EMBL" id="JAPYKS010000013">
    <property type="protein sequence ID" value="MEI9410863.1"/>
    <property type="molecule type" value="Genomic_DNA"/>
</dbReference>
<sequence length="201" mass="23184">MGGAGSENRWGDGARQKCEDLLDLRISVLRKNGLLETGRRGSLVWNVGGRACASIETFMNGQFLELTYYRREFAPELRRVHEIIPLEITEQPFGGERRWFICPRCDRRCAVLYAGEGFSCRLCLNLGYRSQYEDPRFRFLSKARKLRQRLGGSGNMMLPFPDKPRGMHRAMFERLYDRGRALEQAGLRALARSCLHGFSQR</sequence>
<name>A0ABU8KYS0_9HYPH</name>
<dbReference type="RefSeq" id="WP_337107554.1">
    <property type="nucleotide sequence ID" value="NZ_JAPYKS010000013.1"/>
</dbReference>
<gene>
    <name evidence="1" type="ORF">O7A60_19110</name>
</gene>
<organism evidence="1 2">
    <name type="scientific">Mesorhizobium salmacidum</name>
    <dbReference type="NCBI Taxonomy" id="3015171"/>
    <lineage>
        <taxon>Bacteria</taxon>
        <taxon>Pseudomonadati</taxon>
        <taxon>Pseudomonadota</taxon>
        <taxon>Alphaproteobacteria</taxon>
        <taxon>Hyphomicrobiales</taxon>
        <taxon>Phyllobacteriaceae</taxon>
        <taxon>Mesorhizobium</taxon>
    </lineage>
</organism>
<evidence type="ECO:0000313" key="1">
    <source>
        <dbReference type="EMBL" id="MEI9410863.1"/>
    </source>
</evidence>
<keyword evidence="2" id="KW-1185">Reference proteome</keyword>
<protein>
    <submittedName>
        <fullName evidence="1">Uncharacterized protein</fullName>
    </submittedName>
</protein>
<reference evidence="1 2" key="1">
    <citation type="submission" date="2022-12" db="EMBL/GenBank/DDBJ databases">
        <authorList>
            <person name="Muema E."/>
        </authorList>
    </citation>
    <scope>NUCLEOTIDE SEQUENCE [LARGE SCALE GENOMIC DNA]</scope>
    <source>
        <strain evidence="2">1326</strain>
    </source>
</reference>
<accession>A0ABU8KYS0</accession>
<comment type="caution">
    <text evidence="1">The sequence shown here is derived from an EMBL/GenBank/DDBJ whole genome shotgun (WGS) entry which is preliminary data.</text>
</comment>
<evidence type="ECO:0000313" key="2">
    <source>
        <dbReference type="Proteomes" id="UP001387293"/>
    </source>
</evidence>
<proteinExistence type="predicted"/>
<dbReference type="Proteomes" id="UP001387293">
    <property type="component" value="Unassembled WGS sequence"/>
</dbReference>